<keyword evidence="6 7" id="KW-0234">DNA repair</keyword>
<dbReference type="GO" id="GO:0006281">
    <property type="term" value="P:DNA repair"/>
    <property type="evidence" value="ECO:0007669"/>
    <property type="project" value="UniProtKB-UniRule"/>
</dbReference>
<evidence type="ECO:0000256" key="3">
    <source>
        <dbReference type="ARBA" id="ARBA00022771"/>
    </source>
</evidence>
<dbReference type="PANTHER" id="PTHR30446">
    <property type="entry name" value="RECOMBINATION PROTEIN RECR"/>
    <property type="match status" value="1"/>
</dbReference>
<comment type="function">
    <text evidence="7">May play a role in DNA repair. It seems to be involved in an RecBC-independent recombinational process of DNA repair. It may act with RecF and RecO.</text>
</comment>
<dbReference type="InterPro" id="IPR015967">
    <property type="entry name" value="Rcmb_RecR_Znf"/>
</dbReference>
<evidence type="ECO:0000313" key="9">
    <source>
        <dbReference type="EMBL" id="MDO7252771.1"/>
    </source>
</evidence>
<keyword evidence="3 7" id="KW-0863">Zinc-finger</keyword>
<evidence type="ECO:0000313" key="11">
    <source>
        <dbReference type="Proteomes" id="UP001177258"/>
    </source>
</evidence>
<dbReference type="Proteomes" id="UP001240777">
    <property type="component" value="Unassembled WGS sequence"/>
</dbReference>
<accession>A0AA90SS85</accession>
<dbReference type="PROSITE" id="PS50880">
    <property type="entry name" value="TOPRIM"/>
    <property type="match status" value="1"/>
</dbReference>
<comment type="similarity">
    <text evidence="7">Belongs to the RecR family.</text>
</comment>
<evidence type="ECO:0000313" key="12">
    <source>
        <dbReference type="Proteomes" id="UP001240777"/>
    </source>
</evidence>
<feature type="zinc finger region" description="C4-type" evidence="7">
    <location>
        <begin position="61"/>
        <end position="76"/>
    </location>
</feature>
<gene>
    <name evidence="7 10" type="primary">recR</name>
    <name evidence="9" type="ORF">Q5I04_02400</name>
    <name evidence="10" type="ORF">Q5I06_02405</name>
</gene>
<reference evidence="9" key="2">
    <citation type="submission" date="2023-07" db="EMBL/GenBank/DDBJ databases">
        <authorList>
            <person name="Aydin F."/>
            <person name="Tarhane S."/>
            <person name="Saticioglu I.B."/>
            <person name="Karakaya E."/>
            <person name="Abay S."/>
            <person name="Guran O."/>
            <person name="Bozkurt E."/>
            <person name="Uzum N."/>
            <person name="Olgun K."/>
            <person name="Jablonski D."/>
        </authorList>
    </citation>
    <scope>NUCLEOTIDE SEQUENCE</scope>
    <source>
        <strain evidence="9">Faydin-H75</strain>
    </source>
</reference>
<keyword evidence="2 7" id="KW-0227">DNA damage</keyword>
<proteinExistence type="inferred from homology"/>
<dbReference type="GO" id="GO:0003677">
    <property type="term" value="F:DNA binding"/>
    <property type="evidence" value="ECO:0007669"/>
    <property type="project" value="UniProtKB-UniRule"/>
</dbReference>
<keyword evidence="4 7" id="KW-0862">Zinc</keyword>
<dbReference type="Gene3D" id="1.10.8.420">
    <property type="entry name" value="RecR Domain 1"/>
    <property type="match status" value="1"/>
</dbReference>
<name>A0AA90SS85_9HELI</name>
<dbReference type="InterPro" id="IPR000093">
    <property type="entry name" value="DNA_Rcmb_RecR"/>
</dbReference>
<sequence>MKNYKNSLNHFFSLIEAFEQTPSIGKKSAQKMAYNLSVSDKYLGLKIAHLLENAIDNIRKCNLCGGLSEDEICEICMDEERNNGQLCIVLHPKDIFTIEEIGDFKGYYRVIEDLENLDFETLKKHIQKCAIKEIIFAFSPTLANEAIMLYIEDKLNDIDIIFTKIAQGVPTGIGLENIDQLSLLRAFSSRVKL</sequence>
<dbReference type="RefSeq" id="WP_305516611.1">
    <property type="nucleotide sequence ID" value="NZ_JAUPEV010000002.1"/>
</dbReference>
<dbReference type="Pfam" id="PF21176">
    <property type="entry name" value="RecR_HhH"/>
    <property type="match status" value="1"/>
</dbReference>
<keyword evidence="5 7" id="KW-0233">DNA recombination</keyword>
<dbReference type="NCBIfam" id="TIGR00615">
    <property type="entry name" value="recR"/>
    <property type="match status" value="1"/>
</dbReference>
<dbReference type="GO" id="GO:0008270">
    <property type="term" value="F:zinc ion binding"/>
    <property type="evidence" value="ECO:0007669"/>
    <property type="project" value="UniProtKB-KW"/>
</dbReference>
<evidence type="ECO:0000313" key="10">
    <source>
        <dbReference type="EMBL" id="MDP2538639.1"/>
    </source>
</evidence>
<evidence type="ECO:0000256" key="1">
    <source>
        <dbReference type="ARBA" id="ARBA00022723"/>
    </source>
</evidence>
<keyword evidence="1 7" id="KW-0479">Metal-binding</keyword>
<comment type="caution">
    <text evidence="10">The sequence shown here is derived from an EMBL/GenBank/DDBJ whole genome shotgun (WGS) entry which is preliminary data.</text>
</comment>
<dbReference type="EMBL" id="JAUPEV010000002">
    <property type="protein sequence ID" value="MDO7252771.1"/>
    <property type="molecule type" value="Genomic_DNA"/>
</dbReference>
<dbReference type="GO" id="GO:0006310">
    <property type="term" value="P:DNA recombination"/>
    <property type="evidence" value="ECO:0007669"/>
    <property type="project" value="UniProtKB-UniRule"/>
</dbReference>
<feature type="domain" description="Toprim" evidence="8">
    <location>
        <begin position="84"/>
        <end position="170"/>
    </location>
</feature>
<dbReference type="Pfam" id="PF02132">
    <property type="entry name" value="RecR_ZnF"/>
    <property type="match status" value="1"/>
</dbReference>
<dbReference type="AlphaFoldDB" id="A0AA90SS85"/>
<reference evidence="10 12" key="1">
    <citation type="submission" date="2023-07" db="EMBL/GenBank/DDBJ databases">
        <title>Unpublished Manusciprt.</title>
        <authorList>
            <person name="Aydin F."/>
            <person name="Tarhane S."/>
            <person name="Saticioglu I.B."/>
            <person name="Karakaya E."/>
            <person name="Abay S."/>
            <person name="Guran O."/>
            <person name="Bozkurt E."/>
            <person name="Uzum N."/>
            <person name="Olgun K."/>
            <person name="Jablonski D."/>
        </authorList>
    </citation>
    <scope>NUCLEOTIDE SEQUENCE</scope>
    <source>
        <strain evidence="12">faydin-H75</strain>
        <strain evidence="10">Faydin-H76</strain>
    </source>
</reference>
<dbReference type="HAMAP" id="MF_00017">
    <property type="entry name" value="RecR"/>
    <property type="match status" value="1"/>
</dbReference>
<dbReference type="PROSITE" id="PS01300">
    <property type="entry name" value="RECR"/>
    <property type="match status" value="1"/>
</dbReference>
<organism evidence="10 11">
    <name type="scientific">Helicobacter cappadocius</name>
    <dbReference type="NCBI Taxonomy" id="3063998"/>
    <lineage>
        <taxon>Bacteria</taxon>
        <taxon>Pseudomonadati</taxon>
        <taxon>Campylobacterota</taxon>
        <taxon>Epsilonproteobacteria</taxon>
        <taxon>Campylobacterales</taxon>
        <taxon>Helicobacteraceae</taxon>
        <taxon>Helicobacter</taxon>
    </lineage>
</organism>
<dbReference type="EMBL" id="JAUYZK010000002">
    <property type="protein sequence ID" value="MDP2538639.1"/>
    <property type="molecule type" value="Genomic_DNA"/>
</dbReference>
<evidence type="ECO:0000256" key="2">
    <source>
        <dbReference type="ARBA" id="ARBA00022763"/>
    </source>
</evidence>
<evidence type="ECO:0000256" key="6">
    <source>
        <dbReference type="ARBA" id="ARBA00023204"/>
    </source>
</evidence>
<dbReference type="PANTHER" id="PTHR30446:SF0">
    <property type="entry name" value="RECOMBINATION PROTEIN RECR"/>
    <property type="match status" value="1"/>
</dbReference>
<dbReference type="InterPro" id="IPR023627">
    <property type="entry name" value="Rcmb_RecR"/>
</dbReference>
<reference evidence="9 11" key="3">
    <citation type="journal article" date="2024" name="Syst. Appl. Microbiol.">
        <title>Helicobacter cappadocius sp. nov., from lizards: The first psychrotrophic Helicobacter species.</title>
        <authorList>
            <person name="Aydin F."/>
            <person name="Tarhane S."/>
            <person name="Karakaya E."/>
            <person name="Abay S."/>
            <person name="Kayman T."/>
            <person name="Guran O."/>
            <person name="Bozkurt E."/>
            <person name="Uzum N."/>
            <person name="Avci A."/>
            <person name="Olgun K."/>
            <person name="Jablonski D."/>
            <person name="Guran C."/>
            <person name="Burcin Saticioglu I."/>
        </authorList>
    </citation>
    <scope>NUCLEOTIDE SEQUENCE [LARGE SCALE GENOMIC DNA]</scope>
    <source>
        <strain evidence="9">Faydin-H75</strain>
        <strain evidence="11">faydin-H76</strain>
    </source>
</reference>
<evidence type="ECO:0000256" key="5">
    <source>
        <dbReference type="ARBA" id="ARBA00023172"/>
    </source>
</evidence>
<evidence type="ECO:0000259" key="8">
    <source>
        <dbReference type="PROSITE" id="PS50880"/>
    </source>
</evidence>
<keyword evidence="12" id="KW-1185">Reference proteome</keyword>
<protein>
    <recommendedName>
        <fullName evidence="7">Recombination protein RecR</fullName>
    </recommendedName>
</protein>
<evidence type="ECO:0000256" key="4">
    <source>
        <dbReference type="ARBA" id="ARBA00022833"/>
    </source>
</evidence>
<dbReference type="Proteomes" id="UP001177258">
    <property type="component" value="Unassembled WGS sequence"/>
</dbReference>
<dbReference type="SUPFAM" id="SSF111304">
    <property type="entry name" value="Recombination protein RecR"/>
    <property type="match status" value="1"/>
</dbReference>
<evidence type="ECO:0000256" key="7">
    <source>
        <dbReference type="HAMAP-Rule" id="MF_00017"/>
    </source>
</evidence>
<dbReference type="Gene3D" id="3.40.1360.10">
    <property type="match status" value="1"/>
</dbReference>
<dbReference type="InterPro" id="IPR006171">
    <property type="entry name" value="TOPRIM_dom"/>
</dbReference>
<dbReference type="Pfam" id="PF13662">
    <property type="entry name" value="Toprim_4"/>
    <property type="match status" value="1"/>
</dbReference>